<dbReference type="AlphaFoldDB" id="A0A2T8KW97"/>
<accession>A0A2T8KW97</accession>
<sequence>MPPSLDLPRRHPPPSPPPPLPPYPAAAAPPFPPPLPPPAAAAPSLPPSRRRPSLPLLPSMPPLPSRRPSTSLLSRRSSSTSHTRPRREAAPGSRSADPPPLPSRDRAVARRWAAAWQRRVATACGSDGAKLRRGGARGRRAHGRRGVEQRQQHGVPAACGIFLFYCF</sequence>
<feature type="compositionally biased region" description="Pro residues" evidence="1">
    <location>
        <begin position="13"/>
        <end position="46"/>
    </location>
</feature>
<gene>
    <name evidence="2" type="ORF">PAHAL_1G251600</name>
</gene>
<feature type="region of interest" description="Disordered" evidence="1">
    <location>
        <begin position="124"/>
        <end position="149"/>
    </location>
</feature>
<reference evidence="2" key="1">
    <citation type="submission" date="2018-04" db="EMBL/GenBank/DDBJ databases">
        <title>WGS assembly of Panicum hallii.</title>
        <authorList>
            <person name="Lovell J."/>
            <person name="Jenkins J."/>
            <person name="Lowry D."/>
            <person name="Mamidi S."/>
            <person name="Sreedasyam A."/>
            <person name="Weng X."/>
            <person name="Barry K."/>
            <person name="Bonette J."/>
            <person name="Campitelli B."/>
            <person name="Daum C."/>
            <person name="Gordon S."/>
            <person name="Gould B."/>
            <person name="Lipzen A."/>
            <person name="Macqueen A."/>
            <person name="Palacio-Mejia J."/>
            <person name="Plott C."/>
            <person name="Shakirov E."/>
            <person name="Shu S."/>
            <person name="Yoshinaga Y."/>
            <person name="Zane M."/>
            <person name="Rokhsar D."/>
            <person name="Grimwood J."/>
            <person name="Schmutz J."/>
            <person name="Juenger T."/>
        </authorList>
    </citation>
    <scope>NUCLEOTIDE SEQUENCE [LARGE SCALE GENOMIC DNA]</scope>
    <source>
        <strain evidence="2">FIL2</strain>
    </source>
</reference>
<feature type="compositionally biased region" description="Low complexity" evidence="1">
    <location>
        <begin position="66"/>
        <end position="82"/>
    </location>
</feature>
<proteinExistence type="predicted"/>
<dbReference type="Gramene" id="PVH66458">
    <property type="protein sequence ID" value="PVH66458"/>
    <property type="gene ID" value="PAHAL_1G251600"/>
</dbReference>
<dbReference type="Proteomes" id="UP000243499">
    <property type="component" value="Chromosome 1"/>
</dbReference>
<feature type="region of interest" description="Disordered" evidence="1">
    <location>
        <begin position="1"/>
        <end position="109"/>
    </location>
</feature>
<evidence type="ECO:0000313" key="2">
    <source>
        <dbReference type="EMBL" id="PVH66458.1"/>
    </source>
</evidence>
<evidence type="ECO:0000256" key="1">
    <source>
        <dbReference type="SAM" id="MobiDB-lite"/>
    </source>
</evidence>
<organism evidence="2">
    <name type="scientific">Panicum hallii</name>
    <dbReference type="NCBI Taxonomy" id="206008"/>
    <lineage>
        <taxon>Eukaryota</taxon>
        <taxon>Viridiplantae</taxon>
        <taxon>Streptophyta</taxon>
        <taxon>Embryophyta</taxon>
        <taxon>Tracheophyta</taxon>
        <taxon>Spermatophyta</taxon>
        <taxon>Magnoliopsida</taxon>
        <taxon>Liliopsida</taxon>
        <taxon>Poales</taxon>
        <taxon>Poaceae</taxon>
        <taxon>PACMAD clade</taxon>
        <taxon>Panicoideae</taxon>
        <taxon>Panicodae</taxon>
        <taxon>Paniceae</taxon>
        <taxon>Panicinae</taxon>
        <taxon>Panicum</taxon>
        <taxon>Panicum sect. Panicum</taxon>
    </lineage>
</organism>
<feature type="compositionally biased region" description="Basic residues" evidence="1">
    <location>
        <begin position="131"/>
        <end position="144"/>
    </location>
</feature>
<dbReference type="EMBL" id="CM008046">
    <property type="protein sequence ID" value="PVH66458.1"/>
    <property type="molecule type" value="Genomic_DNA"/>
</dbReference>
<name>A0A2T8KW97_9POAL</name>
<protein>
    <submittedName>
        <fullName evidence="2">Uncharacterized protein</fullName>
    </submittedName>
</protein>